<dbReference type="CDD" id="cd16343">
    <property type="entry name" value="LMWPTP"/>
    <property type="match status" value="1"/>
</dbReference>
<dbReference type="PANTHER" id="PTHR11717">
    <property type="entry name" value="LOW MOLECULAR WEIGHT PROTEIN TYROSINE PHOSPHATASE"/>
    <property type="match status" value="1"/>
</dbReference>
<evidence type="ECO:0000259" key="7">
    <source>
        <dbReference type="SMART" id="SM00226"/>
    </source>
</evidence>
<evidence type="ECO:0000256" key="3">
    <source>
        <dbReference type="ARBA" id="ARBA00022801"/>
    </source>
</evidence>
<comment type="caution">
    <text evidence="8">The sequence shown here is derived from an EMBL/GenBank/DDBJ whole genome shotgun (WGS) entry which is preliminary data.</text>
</comment>
<protein>
    <recommendedName>
        <fullName evidence="2">protein-tyrosine-phosphatase</fullName>
        <ecNumber evidence="2">3.1.3.48</ecNumber>
    </recommendedName>
</protein>
<dbReference type="GO" id="GO:0004725">
    <property type="term" value="F:protein tyrosine phosphatase activity"/>
    <property type="evidence" value="ECO:0007669"/>
    <property type="project" value="UniProtKB-EC"/>
</dbReference>
<keyword evidence="4" id="KW-0904">Protein phosphatase</keyword>
<sequence>MIKEILVVCEGNLCRSPMAAAFLASVHREATVISAGLNALVGRPSPDFARDVMRERGLPIDEHRAQQITAALCKQAELILVMDNLQRRELEQRYPFAKGKVYRVGEHSQFDVDDPYRQAITVFEHCAQTIETGINEWATRLSLMADRPVIGSVHSKDQSLP</sequence>
<reference evidence="8" key="1">
    <citation type="submission" date="2021-02" db="EMBL/GenBank/DDBJ databases">
        <authorList>
            <person name="Vanwijnsberghe S."/>
        </authorList>
    </citation>
    <scope>NUCLEOTIDE SEQUENCE</scope>
    <source>
        <strain evidence="8">R-70211</strain>
    </source>
</reference>
<gene>
    <name evidence="8" type="primary">ptp_1</name>
    <name evidence="8" type="ORF">R70211_00845</name>
</gene>
<dbReference type="Proteomes" id="UP000675121">
    <property type="component" value="Unassembled WGS sequence"/>
</dbReference>
<feature type="domain" description="Phosphotyrosine protein phosphatase I" evidence="7">
    <location>
        <begin position="3"/>
        <end position="140"/>
    </location>
</feature>
<comment type="similarity">
    <text evidence="1">Belongs to the low molecular weight phosphotyrosine protein phosphatase family.</text>
</comment>
<feature type="active site" description="Proton donor" evidence="6">
    <location>
        <position position="114"/>
    </location>
</feature>
<dbReference type="InterPro" id="IPR017867">
    <property type="entry name" value="Tyr_phospatase_low_mol_wt"/>
</dbReference>
<dbReference type="Gene3D" id="3.40.50.2300">
    <property type="match status" value="1"/>
</dbReference>
<evidence type="ECO:0000256" key="2">
    <source>
        <dbReference type="ARBA" id="ARBA00013064"/>
    </source>
</evidence>
<evidence type="ECO:0000256" key="4">
    <source>
        <dbReference type="ARBA" id="ARBA00022912"/>
    </source>
</evidence>
<dbReference type="Pfam" id="PF01451">
    <property type="entry name" value="LMWPc"/>
    <property type="match status" value="1"/>
</dbReference>
<dbReference type="InterPro" id="IPR050438">
    <property type="entry name" value="LMW_PTPase"/>
</dbReference>
<dbReference type="RefSeq" id="WP_201073963.1">
    <property type="nucleotide sequence ID" value="NZ_CAJNAS010000002.1"/>
</dbReference>
<dbReference type="InterPro" id="IPR036196">
    <property type="entry name" value="Ptyr_pPase_sf"/>
</dbReference>
<evidence type="ECO:0000313" key="8">
    <source>
        <dbReference type="EMBL" id="CAE6866564.1"/>
    </source>
</evidence>
<evidence type="ECO:0000256" key="5">
    <source>
        <dbReference type="ARBA" id="ARBA00051722"/>
    </source>
</evidence>
<dbReference type="AlphaFoldDB" id="A0A9N8MKB5"/>
<dbReference type="SMART" id="SM00226">
    <property type="entry name" value="LMWPc"/>
    <property type="match status" value="1"/>
</dbReference>
<dbReference type="PRINTS" id="PR00719">
    <property type="entry name" value="LMWPTPASE"/>
</dbReference>
<keyword evidence="3 8" id="KW-0378">Hydrolase</keyword>
<evidence type="ECO:0000313" key="9">
    <source>
        <dbReference type="Proteomes" id="UP000675121"/>
    </source>
</evidence>
<feature type="active site" evidence="6">
    <location>
        <position position="15"/>
    </location>
</feature>
<dbReference type="EMBL" id="CAJNAS010000002">
    <property type="protein sequence ID" value="CAE6866564.1"/>
    <property type="molecule type" value="Genomic_DNA"/>
</dbReference>
<name>A0A9N8MKB5_9BURK</name>
<dbReference type="SUPFAM" id="SSF52788">
    <property type="entry name" value="Phosphotyrosine protein phosphatases I"/>
    <property type="match status" value="1"/>
</dbReference>
<feature type="active site" description="Nucleophile" evidence="6">
    <location>
        <position position="9"/>
    </location>
</feature>
<evidence type="ECO:0000256" key="6">
    <source>
        <dbReference type="PIRSR" id="PIRSR617867-1"/>
    </source>
</evidence>
<dbReference type="EC" id="3.1.3.48" evidence="2"/>
<dbReference type="InterPro" id="IPR023485">
    <property type="entry name" value="Ptyr_pPase"/>
</dbReference>
<accession>A0A9N8MKB5</accession>
<keyword evidence="9" id="KW-1185">Reference proteome</keyword>
<organism evidence="8 9">
    <name type="scientific">Paraburkholderia domus</name>
    <dbReference type="NCBI Taxonomy" id="2793075"/>
    <lineage>
        <taxon>Bacteria</taxon>
        <taxon>Pseudomonadati</taxon>
        <taxon>Pseudomonadota</taxon>
        <taxon>Betaproteobacteria</taxon>
        <taxon>Burkholderiales</taxon>
        <taxon>Burkholderiaceae</taxon>
        <taxon>Paraburkholderia</taxon>
    </lineage>
</organism>
<proteinExistence type="inferred from homology"/>
<comment type="catalytic activity">
    <reaction evidence="5">
        <text>O-phospho-L-tyrosyl-[protein] + H2O = L-tyrosyl-[protein] + phosphate</text>
        <dbReference type="Rhea" id="RHEA:10684"/>
        <dbReference type="Rhea" id="RHEA-COMP:10136"/>
        <dbReference type="Rhea" id="RHEA-COMP:20101"/>
        <dbReference type="ChEBI" id="CHEBI:15377"/>
        <dbReference type="ChEBI" id="CHEBI:43474"/>
        <dbReference type="ChEBI" id="CHEBI:46858"/>
        <dbReference type="ChEBI" id="CHEBI:61978"/>
        <dbReference type="EC" id="3.1.3.48"/>
    </reaction>
</comment>
<evidence type="ECO:0000256" key="1">
    <source>
        <dbReference type="ARBA" id="ARBA00011063"/>
    </source>
</evidence>
<dbReference type="PANTHER" id="PTHR11717:SF31">
    <property type="entry name" value="LOW MOLECULAR WEIGHT PROTEIN-TYROSINE-PHOSPHATASE ETP-RELATED"/>
    <property type="match status" value="1"/>
</dbReference>